<organism evidence="1 2">
    <name type="scientific">Smallanthus sonchifolius</name>
    <dbReference type="NCBI Taxonomy" id="185202"/>
    <lineage>
        <taxon>Eukaryota</taxon>
        <taxon>Viridiplantae</taxon>
        <taxon>Streptophyta</taxon>
        <taxon>Embryophyta</taxon>
        <taxon>Tracheophyta</taxon>
        <taxon>Spermatophyta</taxon>
        <taxon>Magnoliopsida</taxon>
        <taxon>eudicotyledons</taxon>
        <taxon>Gunneridae</taxon>
        <taxon>Pentapetalae</taxon>
        <taxon>asterids</taxon>
        <taxon>campanulids</taxon>
        <taxon>Asterales</taxon>
        <taxon>Asteraceae</taxon>
        <taxon>Asteroideae</taxon>
        <taxon>Heliantheae alliance</taxon>
        <taxon>Millerieae</taxon>
        <taxon>Smallanthus</taxon>
    </lineage>
</organism>
<gene>
    <name evidence="1" type="ORF">L1987_47255</name>
</gene>
<reference evidence="1 2" key="2">
    <citation type="journal article" date="2022" name="Mol. Ecol. Resour.">
        <title>The genomes of chicory, endive, great burdock and yacon provide insights into Asteraceae paleo-polyploidization history and plant inulin production.</title>
        <authorList>
            <person name="Fan W."/>
            <person name="Wang S."/>
            <person name="Wang H."/>
            <person name="Wang A."/>
            <person name="Jiang F."/>
            <person name="Liu H."/>
            <person name="Zhao H."/>
            <person name="Xu D."/>
            <person name="Zhang Y."/>
        </authorList>
    </citation>
    <scope>NUCLEOTIDE SEQUENCE [LARGE SCALE GENOMIC DNA]</scope>
    <source>
        <strain evidence="2">cv. Yunnan</strain>
        <tissue evidence="1">Leaves</tissue>
    </source>
</reference>
<comment type="caution">
    <text evidence="1">The sequence shown here is derived from an EMBL/GenBank/DDBJ whole genome shotgun (WGS) entry which is preliminary data.</text>
</comment>
<reference evidence="2" key="1">
    <citation type="journal article" date="2022" name="Mol. Ecol. Resour.">
        <title>The genomes of chicory, endive, great burdock and yacon provide insights into Asteraceae palaeo-polyploidization history and plant inulin production.</title>
        <authorList>
            <person name="Fan W."/>
            <person name="Wang S."/>
            <person name="Wang H."/>
            <person name="Wang A."/>
            <person name="Jiang F."/>
            <person name="Liu H."/>
            <person name="Zhao H."/>
            <person name="Xu D."/>
            <person name="Zhang Y."/>
        </authorList>
    </citation>
    <scope>NUCLEOTIDE SEQUENCE [LARGE SCALE GENOMIC DNA]</scope>
    <source>
        <strain evidence="2">cv. Yunnan</strain>
    </source>
</reference>
<proteinExistence type="predicted"/>
<keyword evidence="2" id="KW-1185">Reference proteome</keyword>
<sequence length="172" mass="19049">MEGCNTHPSSQRTYQVVAAATRDMGIGKNGKLPWKLPSDLKFFKEITMGTSNPTKKNAVIMGRKTWDSIPLQYLPLCGRLNVVLTRSTTCNVATSENIFTCASIPFALELLASSPYSLETDKVFIIGGGQILSSSDSNKLKVENFAFLPKLIFDKHEEFKSPHQKIEMTNGM</sequence>
<dbReference type="Proteomes" id="UP001056120">
    <property type="component" value="Linkage Group LG15"/>
</dbReference>
<evidence type="ECO:0000313" key="1">
    <source>
        <dbReference type="EMBL" id="KAI3777455.1"/>
    </source>
</evidence>
<name>A0ACB9G312_9ASTR</name>
<accession>A0ACB9G312</accession>
<evidence type="ECO:0000313" key="2">
    <source>
        <dbReference type="Proteomes" id="UP001056120"/>
    </source>
</evidence>
<protein>
    <submittedName>
        <fullName evidence="1">Uncharacterized protein</fullName>
    </submittedName>
</protein>
<dbReference type="EMBL" id="CM042032">
    <property type="protein sequence ID" value="KAI3777455.1"/>
    <property type="molecule type" value="Genomic_DNA"/>
</dbReference>